<comment type="caution">
    <text evidence="1">The sequence shown here is derived from an EMBL/GenBank/DDBJ whole genome shotgun (WGS) entry which is preliminary data.</text>
</comment>
<organism evidence="1 2">
    <name type="scientific">Inconstantimicrobium mannanitabidum</name>
    <dbReference type="NCBI Taxonomy" id="1604901"/>
    <lineage>
        <taxon>Bacteria</taxon>
        <taxon>Bacillati</taxon>
        <taxon>Bacillota</taxon>
        <taxon>Clostridia</taxon>
        <taxon>Eubacteriales</taxon>
        <taxon>Clostridiaceae</taxon>
        <taxon>Inconstantimicrobium</taxon>
    </lineage>
</organism>
<gene>
    <name evidence="1" type="ORF">rsdtw13_21620</name>
</gene>
<dbReference type="Proteomes" id="UP001058074">
    <property type="component" value="Unassembled WGS sequence"/>
</dbReference>
<evidence type="ECO:0000313" key="1">
    <source>
        <dbReference type="EMBL" id="GKX66904.1"/>
    </source>
</evidence>
<keyword evidence="2" id="KW-1185">Reference proteome</keyword>
<sequence length="583" mass="68565">MELDKYQKEAVNSNSANTLIIAPPGSGKTTVLLNRIKYLVEEKYVNPNNIIVLTFTKSAALNMKERYLRLANNNESPFFGTFHGLFFKILKRYKGEINIIDPREGYNIILNILNKKLSEVGDEKIKEVFNNISNLKCSNVSLNEFNSTLDKEIFTECYLAYEENKNSKNLLDFDDLQIEFYRLITEDDNIRRGYQRLFKHILVDEFQDCDGMQIEILQNLNCNNSIFAVGDEDQCIYSFRGSKPQCMIDFHKFFVEGEKKYLSYNYRSNRNIVEFSKSSIVNNKMRNDKKFEASKDTLGELEYYTPFNEEEQVNEIISKIKIHLSNNDKLSDNVIIYRTNIEARSLIDGFIRQKIDFSFLDKDYNFFEHFICEDILAYLKLSIDPFDLDAFTRIINKPFRYISKIAIEEVKKGLYKNNLFDELNSVDGIKPFQKKKIEDLKKDIAKLNKMSLKSAIDYILNNLGYNDYLVEYGMKYKINIDEIFQIVDEFKSAAYPFNTIMLLLAHVKETKEKLEDIKKDKNRDAVLFSTIHGVKGREFKNVYFIDLSEDYIPHRSNDNVEEERRLFYNVFILIEINNISNQK</sequence>
<accession>A0ACB5RDR2</accession>
<proteinExistence type="predicted"/>
<keyword evidence="1" id="KW-0378">Hydrolase</keyword>
<dbReference type="EMBL" id="BROD01000001">
    <property type="protein sequence ID" value="GKX66904.1"/>
    <property type="molecule type" value="Genomic_DNA"/>
</dbReference>
<name>A0ACB5RDR2_9CLOT</name>
<keyword evidence="1" id="KW-0067">ATP-binding</keyword>
<evidence type="ECO:0000313" key="2">
    <source>
        <dbReference type="Proteomes" id="UP001058074"/>
    </source>
</evidence>
<reference evidence="1" key="1">
    <citation type="journal article" date="2025" name="Int. J. Syst. Evol. Microbiol.">
        <title>Inconstantimicrobium mannanitabidum sp. nov., a novel member of the family Clostridiaceae isolated from anoxic soil under the treatment of reductive soil disinfestation.</title>
        <authorList>
            <person name="Ueki A."/>
            <person name="Tonouchi A."/>
            <person name="Honma S."/>
            <person name="Kaku N."/>
            <person name="Ueki K."/>
        </authorList>
    </citation>
    <scope>NUCLEOTIDE SEQUENCE</scope>
    <source>
        <strain evidence="1">TW13</strain>
    </source>
</reference>
<keyword evidence="1" id="KW-0547">Nucleotide-binding</keyword>
<keyword evidence="1" id="KW-0347">Helicase</keyword>
<protein>
    <submittedName>
        <fullName evidence="1">DNA helicase</fullName>
    </submittedName>
</protein>